<dbReference type="Proteomes" id="UP001430306">
    <property type="component" value="Unassembled WGS sequence"/>
</dbReference>
<organism evidence="1 2">
    <name type="scientific">Rhodopirellula halodulae</name>
    <dbReference type="NCBI Taxonomy" id="2894198"/>
    <lineage>
        <taxon>Bacteria</taxon>
        <taxon>Pseudomonadati</taxon>
        <taxon>Planctomycetota</taxon>
        <taxon>Planctomycetia</taxon>
        <taxon>Pirellulales</taxon>
        <taxon>Pirellulaceae</taxon>
        <taxon>Rhodopirellula</taxon>
    </lineage>
</organism>
<dbReference type="NCBIfam" id="TIGR02595">
    <property type="entry name" value="PEP_CTERM"/>
    <property type="match status" value="1"/>
</dbReference>
<evidence type="ECO:0000313" key="2">
    <source>
        <dbReference type="Proteomes" id="UP001430306"/>
    </source>
</evidence>
<dbReference type="RefSeq" id="WP_230276091.1">
    <property type="nucleotide sequence ID" value="NZ_JAJKFW010000052.1"/>
</dbReference>
<reference evidence="1" key="1">
    <citation type="submission" date="2021-11" db="EMBL/GenBank/DDBJ databases">
        <title>Genome sequence.</title>
        <authorList>
            <person name="Sun Q."/>
        </authorList>
    </citation>
    <scope>NUCLEOTIDE SEQUENCE</scope>
    <source>
        <strain evidence="1">JC740</strain>
    </source>
</reference>
<keyword evidence="2" id="KW-1185">Reference proteome</keyword>
<sequence length="200" mass="20624">MIFGNLITDGMSVTGFFFLDDAAPQTDGFAGLTGSAAQYDQNVTQGFQINIGGSTFESTGVYNTAVINDFTSAVGQTPLDAFVVADGVSTGFADITGTEILVNGSPGSGRIGIQFDDADATAFSSDGLPTVLNLSDFESITATIDGEEPFPGGGAPFVYSVDFSVDTISVTAVPEPSMLAALGIAGTSLMARSRSRRRRD</sequence>
<proteinExistence type="predicted"/>
<dbReference type="InterPro" id="IPR013424">
    <property type="entry name" value="Ice-binding_C"/>
</dbReference>
<gene>
    <name evidence="1" type="ORF">LOC71_19175</name>
</gene>
<protein>
    <submittedName>
        <fullName evidence="1">PEP-CTERM sorting domain-containing protein</fullName>
    </submittedName>
</protein>
<dbReference type="EMBL" id="JAJKFW010000052">
    <property type="protein sequence ID" value="MCC9644400.1"/>
    <property type="molecule type" value="Genomic_DNA"/>
</dbReference>
<evidence type="ECO:0000313" key="1">
    <source>
        <dbReference type="EMBL" id="MCC9644400.1"/>
    </source>
</evidence>
<accession>A0ABS8NLK8</accession>
<name>A0ABS8NLK8_9BACT</name>
<comment type="caution">
    <text evidence="1">The sequence shown here is derived from an EMBL/GenBank/DDBJ whole genome shotgun (WGS) entry which is preliminary data.</text>
</comment>